<dbReference type="SUPFAM" id="SSF46458">
    <property type="entry name" value="Globin-like"/>
    <property type="match status" value="1"/>
</dbReference>
<dbReference type="InterPro" id="IPR050532">
    <property type="entry name" value="Globin-like_OT"/>
</dbReference>
<keyword evidence="2 6" id="KW-0349">Heme</keyword>
<evidence type="ECO:0000259" key="7">
    <source>
        <dbReference type="PROSITE" id="PS01033"/>
    </source>
</evidence>
<dbReference type="InterPro" id="IPR009050">
    <property type="entry name" value="Globin-like_sf"/>
</dbReference>
<evidence type="ECO:0000313" key="8">
    <source>
        <dbReference type="EMBL" id="CAH3152671.1"/>
    </source>
</evidence>
<evidence type="ECO:0000256" key="5">
    <source>
        <dbReference type="ARBA" id="ARBA00023004"/>
    </source>
</evidence>
<dbReference type="EMBL" id="CALNXJ010000051">
    <property type="protein sequence ID" value="CAH3152671.1"/>
    <property type="molecule type" value="Genomic_DNA"/>
</dbReference>
<dbReference type="GO" id="GO:0005344">
    <property type="term" value="F:oxygen carrier activity"/>
    <property type="evidence" value="ECO:0007669"/>
    <property type="project" value="UniProtKB-KW"/>
</dbReference>
<dbReference type="PROSITE" id="PS01033">
    <property type="entry name" value="GLOBIN"/>
    <property type="match status" value="1"/>
</dbReference>
<sequence>MGCFVSRNNRIEIVVSVAAATSTSRIRDIPLSHEQKCILREFWQLIEPIKSVIGKKVFGRLFESNPRIQDIFPAFKSLKLEAVINSRSLYLHVRRVMTALENAIFSLNDAEVFIEYLMNLGERHKAWPVRLEHFDMIEEALIWTLKDSFPTKCTDYVAETWRELFRFISATMMRGLRRANTGK</sequence>
<dbReference type="AlphaFoldDB" id="A0AAU9XMZ7"/>
<dbReference type="Pfam" id="PF00042">
    <property type="entry name" value="Globin"/>
    <property type="match status" value="1"/>
</dbReference>
<feature type="domain" description="Globin" evidence="7">
    <location>
        <begin position="30"/>
        <end position="177"/>
    </location>
</feature>
<keyword evidence="5" id="KW-0408">Iron</keyword>
<evidence type="ECO:0000313" key="9">
    <source>
        <dbReference type="Proteomes" id="UP001159428"/>
    </source>
</evidence>
<dbReference type="Gene3D" id="1.10.490.10">
    <property type="entry name" value="Globins"/>
    <property type="match status" value="1"/>
</dbReference>
<gene>
    <name evidence="8" type="ORF">PMEA_00026783</name>
</gene>
<dbReference type="Proteomes" id="UP001159428">
    <property type="component" value="Unassembled WGS sequence"/>
</dbReference>
<keyword evidence="3 6" id="KW-0561">Oxygen transport</keyword>
<comment type="caution">
    <text evidence="8">The sequence shown here is derived from an EMBL/GenBank/DDBJ whole genome shotgun (WGS) entry which is preliminary data.</text>
</comment>
<dbReference type="PANTHER" id="PTHR46458">
    <property type="entry name" value="BLR2807 PROTEIN"/>
    <property type="match status" value="1"/>
</dbReference>
<dbReference type="InterPro" id="IPR000971">
    <property type="entry name" value="Globin"/>
</dbReference>
<evidence type="ECO:0000256" key="3">
    <source>
        <dbReference type="ARBA" id="ARBA00022621"/>
    </source>
</evidence>
<dbReference type="PRINTS" id="PR01907">
    <property type="entry name" value="WORMGLOBIN"/>
</dbReference>
<comment type="similarity">
    <text evidence="6">Belongs to the globin family.</text>
</comment>
<dbReference type="InterPro" id="IPR044399">
    <property type="entry name" value="Mb-like_M"/>
</dbReference>
<keyword evidence="4" id="KW-0479">Metal-binding</keyword>
<keyword evidence="1 6" id="KW-0813">Transport</keyword>
<accession>A0AAU9XMZ7</accession>
<evidence type="ECO:0000256" key="2">
    <source>
        <dbReference type="ARBA" id="ARBA00022617"/>
    </source>
</evidence>
<proteinExistence type="inferred from homology"/>
<dbReference type="GO" id="GO:0019825">
    <property type="term" value="F:oxygen binding"/>
    <property type="evidence" value="ECO:0007669"/>
    <property type="project" value="InterPro"/>
</dbReference>
<organism evidence="8 9">
    <name type="scientific">Pocillopora meandrina</name>
    <dbReference type="NCBI Taxonomy" id="46732"/>
    <lineage>
        <taxon>Eukaryota</taxon>
        <taxon>Metazoa</taxon>
        <taxon>Cnidaria</taxon>
        <taxon>Anthozoa</taxon>
        <taxon>Hexacorallia</taxon>
        <taxon>Scleractinia</taxon>
        <taxon>Astrocoeniina</taxon>
        <taxon>Pocilloporidae</taxon>
        <taxon>Pocillopora</taxon>
    </lineage>
</organism>
<dbReference type="InterPro" id="IPR012292">
    <property type="entry name" value="Globin/Proto"/>
</dbReference>
<name>A0AAU9XMZ7_9CNID</name>
<protein>
    <recommendedName>
        <fullName evidence="7">Globin domain-containing protein</fullName>
    </recommendedName>
</protein>
<dbReference type="GO" id="GO:0020037">
    <property type="term" value="F:heme binding"/>
    <property type="evidence" value="ECO:0007669"/>
    <property type="project" value="InterPro"/>
</dbReference>
<dbReference type="GO" id="GO:0046872">
    <property type="term" value="F:metal ion binding"/>
    <property type="evidence" value="ECO:0007669"/>
    <property type="project" value="UniProtKB-KW"/>
</dbReference>
<evidence type="ECO:0000256" key="4">
    <source>
        <dbReference type="ARBA" id="ARBA00022723"/>
    </source>
</evidence>
<evidence type="ECO:0000256" key="6">
    <source>
        <dbReference type="RuleBase" id="RU000356"/>
    </source>
</evidence>
<keyword evidence="9" id="KW-1185">Reference proteome</keyword>
<reference evidence="8 9" key="1">
    <citation type="submission" date="2022-05" db="EMBL/GenBank/DDBJ databases">
        <authorList>
            <consortium name="Genoscope - CEA"/>
            <person name="William W."/>
        </authorList>
    </citation>
    <scope>NUCLEOTIDE SEQUENCE [LARGE SCALE GENOMIC DNA]</scope>
</reference>
<evidence type="ECO:0000256" key="1">
    <source>
        <dbReference type="ARBA" id="ARBA00022448"/>
    </source>
</evidence>
<dbReference type="CDD" id="cd01040">
    <property type="entry name" value="Mb-like"/>
    <property type="match status" value="1"/>
</dbReference>
<dbReference type="PANTHER" id="PTHR46458:SF1">
    <property type="entry name" value="GEO09476P1"/>
    <property type="match status" value="1"/>
</dbReference>